<name>U6MEP9_EIMMA</name>
<dbReference type="RefSeq" id="XP_013336775.1">
    <property type="nucleotide sequence ID" value="XM_013481321.1"/>
</dbReference>
<dbReference type="Proteomes" id="UP000030763">
    <property type="component" value="Unassembled WGS sequence"/>
</dbReference>
<proteinExistence type="predicted"/>
<sequence>CLLTYLCSSFGGWGKEAYRKPVE</sequence>
<keyword evidence="2" id="KW-1185">Reference proteome</keyword>
<accession>U6MEP9</accession>
<gene>
    <name evidence="1" type="ORF">EMWEY_00060050</name>
</gene>
<evidence type="ECO:0000313" key="2">
    <source>
        <dbReference type="Proteomes" id="UP000030763"/>
    </source>
</evidence>
<reference evidence="1" key="1">
    <citation type="submission" date="2013-10" db="EMBL/GenBank/DDBJ databases">
        <title>Genomic analysis of the causative agents of coccidiosis in chickens.</title>
        <authorList>
            <person name="Reid A.J."/>
            <person name="Blake D."/>
            <person name="Billington K."/>
            <person name="Browne H."/>
            <person name="Dunn M."/>
            <person name="Hung S."/>
            <person name="Kawahara F."/>
            <person name="Miranda-Saavedra D."/>
            <person name="Mourier T."/>
            <person name="Nagra H."/>
            <person name="Otto T.D."/>
            <person name="Rawlings N."/>
            <person name="Sanchez A."/>
            <person name="Sanders M."/>
            <person name="Subramaniam C."/>
            <person name="Tay Y."/>
            <person name="Dear P."/>
            <person name="Doerig C."/>
            <person name="Gruber A."/>
            <person name="Parkinson J."/>
            <person name="Shirley M."/>
            <person name="Wan K.L."/>
            <person name="Berriman M."/>
            <person name="Tomley F."/>
            <person name="Pain A."/>
        </authorList>
    </citation>
    <scope>NUCLEOTIDE SEQUENCE [LARGE SCALE GENOMIC DNA]</scope>
    <source>
        <strain evidence="1">Weybridge</strain>
    </source>
</reference>
<dbReference type="GeneID" id="25339991"/>
<dbReference type="AlphaFoldDB" id="U6MEP9"/>
<dbReference type="VEuPathDB" id="ToxoDB:EMWEY_00060050"/>
<feature type="non-terminal residue" evidence="1">
    <location>
        <position position="1"/>
    </location>
</feature>
<reference evidence="1" key="2">
    <citation type="submission" date="2013-10" db="EMBL/GenBank/DDBJ databases">
        <authorList>
            <person name="Aslett M."/>
        </authorList>
    </citation>
    <scope>NUCLEOTIDE SEQUENCE [LARGE SCALE GENOMIC DNA]</scope>
    <source>
        <strain evidence="1">Weybridge</strain>
    </source>
</reference>
<protein>
    <submittedName>
        <fullName evidence="1">Uncharacterized protein</fullName>
    </submittedName>
</protein>
<organism evidence="1 2">
    <name type="scientific">Eimeria maxima</name>
    <name type="common">Coccidian parasite</name>
    <dbReference type="NCBI Taxonomy" id="5804"/>
    <lineage>
        <taxon>Eukaryota</taxon>
        <taxon>Sar</taxon>
        <taxon>Alveolata</taxon>
        <taxon>Apicomplexa</taxon>
        <taxon>Conoidasida</taxon>
        <taxon>Coccidia</taxon>
        <taxon>Eucoccidiorida</taxon>
        <taxon>Eimeriorina</taxon>
        <taxon>Eimeriidae</taxon>
        <taxon>Eimeria</taxon>
    </lineage>
</organism>
<dbReference type="EMBL" id="HG721356">
    <property type="protein sequence ID" value="CDJ60130.1"/>
    <property type="molecule type" value="Genomic_DNA"/>
</dbReference>
<evidence type="ECO:0000313" key="1">
    <source>
        <dbReference type="EMBL" id="CDJ60130.1"/>
    </source>
</evidence>